<feature type="region of interest" description="Disordered" evidence="1">
    <location>
        <begin position="30"/>
        <end position="62"/>
    </location>
</feature>
<gene>
    <name evidence="2" type="ORF">Cob_v004434</name>
</gene>
<dbReference type="Proteomes" id="UP000014480">
    <property type="component" value="Unassembled WGS sequence"/>
</dbReference>
<protein>
    <submittedName>
        <fullName evidence="2">Uncharacterized protein</fullName>
    </submittedName>
</protein>
<evidence type="ECO:0000256" key="1">
    <source>
        <dbReference type="SAM" id="MobiDB-lite"/>
    </source>
</evidence>
<dbReference type="AlphaFoldDB" id="A0A484FYN7"/>
<dbReference type="EMBL" id="AMCV02000009">
    <property type="protein sequence ID" value="TDZ22825.1"/>
    <property type="molecule type" value="Genomic_DNA"/>
</dbReference>
<organism evidence="2 3">
    <name type="scientific">Colletotrichum orbiculare (strain 104-T / ATCC 96160 / CBS 514.97 / LARS 414 / MAFF 240422)</name>
    <name type="common">Cucumber anthracnose fungus</name>
    <name type="synonym">Colletotrichum lagenarium</name>
    <dbReference type="NCBI Taxonomy" id="1213857"/>
    <lineage>
        <taxon>Eukaryota</taxon>
        <taxon>Fungi</taxon>
        <taxon>Dikarya</taxon>
        <taxon>Ascomycota</taxon>
        <taxon>Pezizomycotina</taxon>
        <taxon>Sordariomycetes</taxon>
        <taxon>Hypocreomycetidae</taxon>
        <taxon>Glomerellales</taxon>
        <taxon>Glomerellaceae</taxon>
        <taxon>Colletotrichum</taxon>
        <taxon>Colletotrichum orbiculare species complex</taxon>
    </lineage>
</organism>
<reference evidence="3" key="2">
    <citation type="journal article" date="2019" name="Mol. Plant Microbe Interact.">
        <title>Genome sequence resources for four phytopathogenic fungi from the Colletotrichum orbiculare species complex.</title>
        <authorList>
            <person name="Gan P."/>
            <person name="Tsushima A."/>
            <person name="Narusaka M."/>
            <person name="Narusaka Y."/>
            <person name="Takano Y."/>
            <person name="Kubo Y."/>
            <person name="Shirasu K."/>
        </authorList>
    </citation>
    <scope>GENOME REANNOTATION</scope>
    <source>
        <strain evidence="3">104-T / ATCC 96160 / CBS 514.97 / LARS 414 / MAFF 240422</strain>
    </source>
</reference>
<sequence>MSTCQEALHLRPGATCRRIPAPLYRRSAKDIQDANLENPASSFTKERKRSEAIMDAPSQDPPILFRPRARLMGPQSSQPCSVFLSRRQTAKERPGWSRNRNTLKLNAHHHIAHHSTAADQLII</sequence>
<keyword evidence="3" id="KW-1185">Reference proteome</keyword>
<reference evidence="3" key="1">
    <citation type="journal article" date="2013" name="New Phytol.">
        <title>Comparative genomic and transcriptomic analyses reveal the hemibiotrophic stage shift of Colletotrichum fungi.</title>
        <authorList>
            <person name="Gan P."/>
            <person name="Ikeda K."/>
            <person name="Irieda H."/>
            <person name="Narusaka M."/>
            <person name="O'Connell R.J."/>
            <person name="Narusaka Y."/>
            <person name="Takano Y."/>
            <person name="Kubo Y."/>
            <person name="Shirasu K."/>
        </authorList>
    </citation>
    <scope>NUCLEOTIDE SEQUENCE [LARGE SCALE GENOMIC DNA]</scope>
    <source>
        <strain evidence="3">104-T / ATCC 96160 / CBS 514.97 / LARS 414 / MAFF 240422</strain>
    </source>
</reference>
<comment type="caution">
    <text evidence="2">The sequence shown here is derived from an EMBL/GenBank/DDBJ whole genome shotgun (WGS) entry which is preliminary data.</text>
</comment>
<name>A0A484FYN7_COLOR</name>
<evidence type="ECO:0000313" key="3">
    <source>
        <dbReference type="Proteomes" id="UP000014480"/>
    </source>
</evidence>
<accession>A0A484FYN7</accession>
<evidence type="ECO:0000313" key="2">
    <source>
        <dbReference type="EMBL" id="TDZ22825.1"/>
    </source>
</evidence>
<proteinExistence type="predicted"/>